<feature type="region of interest" description="Disordered" evidence="1">
    <location>
        <begin position="1"/>
        <end position="21"/>
    </location>
</feature>
<reference evidence="3" key="2">
    <citation type="submission" date="2015-01" db="EMBL/GenBank/DDBJ databases">
        <title>Evolutionary Origins and Diversification of the Mycorrhizal Mutualists.</title>
        <authorList>
            <consortium name="DOE Joint Genome Institute"/>
            <consortium name="Mycorrhizal Genomics Consortium"/>
            <person name="Kohler A."/>
            <person name="Kuo A."/>
            <person name="Nagy L.G."/>
            <person name="Floudas D."/>
            <person name="Copeland A."/>
            <person name="Barry K.W."/>
            <person name="Cichocki N."/>
            <person name="Veneault-Fourrey C."/>
            <person name="LaButti K."/>
            <person name="Lindquist E.A."/>
            <person name="Lipzen A."/>
            <person name="Lundell T."/>
            <person name="Morin E."/>
            <person name="Murat C."/>
            <person name="Riley R."/>
            <person name="Ohm R."/>
            <person name="Sun H."/>
            <person name="Tunlid A."/>
            <person name="Henrissat B."/>
            <person name="Grigoriev I.V."/>
            <person name="Hibbett D.S."/>
            <person name="Martin F."/>
        </authorList>
    </citation>
    <scope>NUCLEOTIDE SEQUENCE [LARGE SCALE GENOMIC DNA]</scope>
    <source>
        <strain evidence="3">LaAM-08-1</strain>
    </source>
</reference>
<evidence type="ECO:0000256" key="1">
    <source>
        <dbReference type="SAM" id="MobiDB-lite"/>
    </source>
</evidence>
<reference evidence="2 3" key="1">
    <citation type="submission" date="2014-04" db="EMBL/GenBank/DDBJ databases">
        <authorList>
            <consortium name="DOE Joint Genome Institute"/>
            <person name="Kuo A."/>
            <person name="Kohler A."/>
            <person name="Nagy L.G."/>
            <person name="Floudas D."/>
            <person name="Copeland A."/>
            <person name="Barry K.W."/>
            <person name="Cichocki N."/>
            <person name="Veneault-Fourrey C."/>
            <person name="LaButti K."/>
            <person name="Lindquist E.A."/>
            <person name="Lipzen A."/>
            <person name="Lundell T."/>
            <person name="Morin E."/>
            <person name="Murat C."/>
            <person name="Sun H."/>
            <person name="Tunlid A."/>
            <person name="Henrissat B."/>
            <person name="Grigoriev I.V."/>
            <person name="Hibbett D.S."/>
            <person name="Martin F."/>
            <person name="Nordberg H.P."/>
            <person name="Cantor M.N."/>
            <person name="Hua S.X."/>
        </authorList>
    </citation>
    <scope>NUCLEOTIDE SEQUENCE [LARGE SCALE GENOMIC DNA]</scope>
    <source>
        <strain evidence="2 3">LaAM-08-1</strain>
    </source>
</reference>
<name>A0A0C9WVN2_9AGAR</name>
<dbReference type="HOGENOM" id="CLU_2574237_0_0_1"/>
<evidence type="ECO:0000313" key="2">
    <source>
        <dbReference type="EMBL" id="KIK03580.1"/>
    </source>
</evidence>
<dbReference type="Proteomes" id="UP000054477">
    <property type="component" value="Unassembled WGS sequence"/>
</dbReference>
<sequence>MIDEYVKPLRSSGDEGELSLSPSWSPIQPWYMTIDDQDGINKYLGQDDPQIERMETKSSSLSRRAILQEPLGSEIPSAISG</sequence>
<protein>
    <submittedName>
        <fullName evidence="2">Uncharacterized protein</fullName>
    </submittedName>
</protein>
<gene>
    <name evidence="2" type="ORF">K443DRAFT_676589</name>
</gene>
<dbReference type="EMBL" id="KN838578">
    <property type="protein sequence ID" value="KIK03580.1"/>
    <property type="molecule type" value="Genomic_DNA"/>
</dbReference>
<proteinExistence type="predicted"/>
<keyword evidence="3" id="KW-1185">Reference proteome</keyword>
<accession>A0A0C9WVN2</accession>
<dbReference type="AlphaFoldDB" id="A0A0C9WVN2"/>
<evidence type="ECO:0000313" key="3">
    <source>
        <dbReference type="Proteomes" id="UP000054477"/>
    </source>
</evidence>
<organism evidence="2 3">
    <name type="scientific">Laccaria amethystina LaAM-08-1</name>
    <dbReference type="NCBI Taxonomy" id="1095629"/>
    <lineage>
        <taxon>Eukaryota</taxon>
        <taxon>Fungi</taxon>
        <taxon>Dikarya</taxon>
        <taxon>Basidiomycota</taxon>
        <taxon>Agaricomycotina</taxon>
        <taxon>Agaricomycetes</taxon>
        <taxon>Agaricomycetidae</taxon>
        <taxon>Agaricales</taxon>
        <taxon>Agaricineae</taxon>
        <taxon>Hydnangiaceae</taxon>
        <taxon>Laccaria</taxon>
    </lineage>
</organism>